<evidence type="ECO:0000313" key="14">
    <source>
        <dbReference type="EMBL" id="CAK9050023.1"/>
    </source>
</evidence>
<name>A0ABP0MEX8_9DINO</name>
<keyword evidence="9 13" id="KW-0472">Membrane</keyword>
<evidence type="ECO:0000256" key="5">
    <source>
        <dbReference type="ARBA" id="ARBA00022679"/>
    </source>
</evidence>
<dbReference type="InterPro" id="IPR021261">
    <property type="entry name" value="GPCAT"/>
</dbReference>
<dbReference type="Proteomes" id="UP001642464">
    <property type="component" value="Unassembled WGS sequence"/>
</dbReference>
<evidence type="ECO:0000256" key="10">
    <source>
        <dbReference type="ARBA" id="ARBA00023209"/>
    </source>
</evidence>
<keyword evidence="8" id="KW-0443">Lipid metabolism</keyword>
<keyword evidence="10" id="KW-0594">Phospholipid biosynthesis</keyword>
<keyword evidence="12 14" id="KW-0012">Acyltransferase</keyword>
<keyword evidence="15" id="KW-1185">Reference proteome</keyword>
<protein>
    <recommendedName>
        <fullName evidence="3">Glycerophosphocholine acyltransferase 1</fullName>
    </recommendedName>
</protein>
<evidence type="ECO:0000256" key="13">
    <source>
        <dbReference type="SAM" id="Phobius"/>
    </source>
</evidence>
<dbReference type="Pfam" id="PF10998">
    <property type="entry name" value="DUF2838"/>
    <property type="match status" value="1"/>
</dbReference>
<keyword evidence="6 13" id="KW-0812">Transmembrane</keyword>
<evidence type="ECO:0000256" key="4">
    <source>
        <dbReference type="ARBA" id="ARBA00022516"/>
    </source>
</evidence>
<keyword evidence="4" id="KW-0444">Lipid biosynthesis</keyword>
<evidence type="ECO:0000256" key="6">
    <source>
        <dbReference type="ARBA" id="ARBA00022692"/>
    </source>
</evidence>
<feature type="transmembrane region" description="Helical" evidence="13">
    <location>
        <begin position="245"/>
        <end position="264"/>
    </location>
</feature>
<feature type="transmembrane region" description="Helical" evidence="13">
    <location>
        <begin position="185"/>
        <end position="205"/>
    </location>
</feature>
<gene>
    <name evidence="14" type="ORF">SCF082_LOCUS27644</name>
</gene>
<evidence type="ECO:0000256" key="2">
    <source>
        <dbReference type="ARBA" id="ARBA00006675"/>
    </source>
</evidence>
<feature type="transmembrane region" description="Helical" evidence="13">
    <location>
        <begin position="80"/>
        <end position="96"/>
    </location>
</feature>
<proteinExistence type="inferred from homology"/>
<evidence type="ECO:0000256" key="1">
    <source>
        <dbReference type="ARBA" id="ARBA00004141"/>
    </source>
</evidence>
<accession>A0ABP0MEX8</accession>
<dbReference type="PANTHER" id="PTHR31201">
    <property type="entry name" value="OS01G0585100 PROTEIN"/>
    <property type="match status" value="1"/>
</dbReference>
<dbReference type="GO" id="GO:0016746">
    <property type="term" value="F:acyltransferase activity"/>
    <property type="evidence" value="ECO:0007669"/>
    <property type="project" value="UniProtKB-KW"/>
</dbReference>
<feature type="non-terminal residue" evidence="14">
    <location>
        <position position="1"/>
    </location>
</feature>
<evidence type="ECO:0000256" key="3">
    <source>
        <dbReference type="ARBA" id="ARBA00019082"/>
    </source>
</evidence>
<evidence type="ECO:0000256" key="11">
    <source>
        <dbReference type="ARBA" id="ARBA00023264"/>
    </source>
</evidence>
<comment type="caution">
    <text evidence="14">The sequence shown here is derived from an EMBL/GenBank/DDBJ whole genome shotgun (WGS) entry which is preliminary data.</text>
</comment>
<sequence length="385" mass="43717">RIKHSGIGMDDSADHSALHHHLGREIGRLVLVLLPGTVVWAAVSRQSKVVAAFAQLGDLQERSDRQQALATKAVEVDKQWFMIGVTNMILSAYILGAFPNLYYLYFTPKVLTLIIVRLVKFYRKKQHFLLWDFCYWANFLCIFYCWVMPTSPAVFRTVFMCANGPLAWSVLAFNHAMIFHSYAHMTSVVVHVSPLLLSYGLRWYAAPMSESSMGAKHFLVCDGDAESCLNVSFQDLLCGTLVRFYLWWLVLYYIWIFVALGSYIERHAYQTLWDRILVMKPVGPFLQKLLKSWPKLLVQLVYLLVHLVFSAGTMCVAVVLWHSQLAHFMFVCTIGLSTIKNAAEFYFDVIGSKYEEAAANAKVPVSKKILSASGALSELSEPMKK</sequence>
<evidence type="ECO:0000256" key="8">
    <source>
        <dbReference type="ARBA" id="ARBA00023098"/>
    </source>
</evidence>
<keyword evidence="5" id="KW-0808">Transferase</keyword>
<dbReference type="PANTHER" id="PTHR31201:SF1">
    <property type="entry name" value="GLYCEROPHOSPHOCHOLINE ACYLTRANSFERASE 1"/>
    <property type="match status" value="1"/>
</dbReference>
<keyword evidence="11" id="KW-1208">Phospholipid metabolism</keyword>
<evidence type="ECO:0000256" key="12">
    <source>
        <dbReference type="ARBA" id="ARBA00023315"/>
    </source>
</evidence>
<feature type="transmembrane region" description="Helical" evidence="13">
    <location>
        <begin position="153"/>
        <end position="173"/>
    </location>
</feature>
<comment type="similarity">
    <text evidence="2">Belongs to the GPC1 family.</text>
</comment>
<evidence type="ECO:0000313" key="15">
    <source>
        <dbReference type="Proteomes" id="UP001642464"/>
    </source>
</evidence>
<comment type="subcellular location">
    <subcellularLocation>
        <location evidence="1">Membrane</location>
        <topology evidence="1">Multi-pass membrane protein</topology>
    </subcellularLocation>
</comment>
<reference evidence="14 15" key="1">
    <citation type="submission" date="2024-02" db="EMBL/GenBank/DDBJ databases">
        <authorList>
            <person name="Chen Y."/>
            <person name="Shah S."/>
            <person name="Dougan E. K."/>
            <person name="Thang M."/>
            <person name="Chan C."/>
        </authorList>
    </citation>
    <scope>NUCLEOTIDE SEQUENCE [LARGE SCALE GENOMIC DNA]</scope>
</reference>
<evidence type="ECO:0000256" key="9">
    <source>
        <dbReference type="ARBA" id="ARBA00023136"/>
    </source>
</evidence>
<organism evidence="14 15">
    <name type="scientific">Durusdinium trenchii</name>
    <dbReference type="NCBI Taxonomy" id="1381693"/>
    <lineage>
        <taxon>Eukaryota</taxon>
        <taxon>Sar</taxon>
        <taxon>Alveolata</taxon>
        <taxon>Dinophyceae</taxon>
        <taxon>Suessiales</taxon>
        <taxon>Symbiodiniaceae</taxon>
        <taxon>Durusdinium</taxon>
    </lineage>
</organism>
<keyword evidence="7 13" id="KW-1133">Transmembrane helix</keyword>
<feature type="transmembrane region" description="Helical" evidence="13">
    <location>
        <begin position="26"/>
        <end position="43"/>
    </location>
</feature>
<feature type="transmembrane region" description="Helical" evidence="13">
    <location>
        <begin position="128"/>
        <end position="147"/>
    </location>
</feature>
<feature type="transmembrane region" description="Helical" evidence="13">
    <location>
        <begin position="296"/>
        <end position="319"/>
    </location>
</feature>
<evidence type="ECO:0000256" key="7">
    <source>
        <dbReference type="ARBA" id="ARBA00022989"/>
    </source>
</evidence>
<dbReference type="EMBL" id="CAXAMM010021480">
    <property type="protein sequence ID" value="CAK9050023.1"/>
    <property type="molecule type" value="Genomic_DNA"/>
</dbReference>